<dbReference type="Gene3D" id="6.10.140.140">
    <property type="match status" value="1"/>
</dbReference>
<dbReference type="InterPro" id="IPR001909">
    <property type="entry name" value="KRAB"/>
</dbReference>
<dbReference type="PANTHER" id="PTHR23232:SF102">
    <property type="entry name" value="KRAB DOMAIN-CONTAINING PROTEIN"/>
    <property type="match status" value="1"/>
</dbReference>
<protein>
    <recommendedName>
        <fullName evidence="1">KRAB domain-containing protein</fullName>
    </recommendedName>
</protein>
<dbReference type="InterPro" id="IPR036051">
    <property type="entry name" value="KRAB_dom_sf"/>
</dbReference>
<dbReference type="SMART" id="SM00349">
    <property type="entry name" value="KRAB"/>
    <property type="match status" value="1"/>
</dbReference>
<name>A0A4W2HM25_BOBOX</name>
<dbReference type="STRING" id="30522.A0A4W2HM25"/>
<dbReference type="PANTHER" id="PTHR23232">
    <property type="entry name" value="KRAB DOMAIN C2H2 ZINC FINGER"/>
    <property type="match status" value="1"/>
</dbReference>
<dbReference type="GO" id="GO:0006355">
    <property type="term" value="P:regulation of DNA-templated transcription"/>
    <property type="evidence" value="ECO:0007669"/>
    <property type="project" value="InterPro"/>
</dbReference>
<dbReference type="Ensembl" id="ENSBIXT00005006446.1">
    <property type="protein sequence ID" value="ENSBIXP00005030888.1"/>
    <property type="gene ID" value="ENSBIXG00005011103.1"/>
</dbReference>
<dbReference type="InterPro" id="IPR050169">
    <property type="entry name" value="Krueppel_C2H2_ZnF"/>
</dbReference>
<dbReference type="Proteomes" id="UP000314981">
    <property type="component" value="Chromosome 18"/>
</dbReference>
<evidence type="ECO:0000313" key="4">
    <source>
        <dbReference type="Proteomes" id="UP000429181"/>
    </source>
</evidence>
<dbReference type="GeneTree" id="ENSGT00940000163859"/>
<dbReference type="AlphaFoldDB" id="A0A4W2HM25"/>
<feature type="domain" description="KRAB" evidence="1">
    <location>
        <begin position="12"/>
        <end position="83"/>
    </location>
</feature>
<dbReference type="Proteomes" id="UP000429181">
    <property type="component" value="Chromosome 18"/>
</dbReference>
<dbReference type="CDD" id="cd07765">
    <property type="entry name" value="KRAB_A-box"/>
    <property type="match status" value="1"/>
</dbReference>
<sequence length="109" mass="12379">MSLSKLREMGSLTFSDVAIGFSQQEWECLDPVQKTLYRDVMMENYGNLVSLGHSISKPNVITLLEQGKEPWLVVREETRSWCTGKSQRYVLGKHIPETLVESSLLSDVC</sequence>
<evidence type="ECO:0000313" key="3">
    <source>
        <dbReference type="Proteomes" id="UP000314981"/>
    </source>
</evidence>
<dbReference type="SUPFAM" id="SSF109640">
    <property type="entry name" value="KRAB domain (Kruppel-associated box)"/>
    <property type="match status" value="1"/>
</dbReference>
<dbReference type="Pfam" id="PF01352">
    <property type="entry name" value="KRAB"/>
    <property type="match status" value="1"/>
</dbReference>
<evidence type="ECO:0000313" key="2">
    <source>
        <dbReference type="Ensembl" id="ENSBIXP00005030888.1"/>
    </source>
</evidence>
<keyword evidence="3" id="KW-1185">Reference proteome</keyword>
<accession>A0A4W2HM25</accession>
<dbReference type="OMA" id="ETSRWYS"/>
<organism evidence="2 4">
    <name type="scientific">Bos indicus x Bos taurus</name>
    <name type="common">Hybrid cattle</name>
    <dbReference type="NCBI Taxonomy" id="30522"/>
    <lineage>
        <taxon>Eukaryota</taxon>
        <taxon>Metazoa</taxon>
        <taxon>Chordata</taxon>
        <taxon>Craniata</taxon>
        <taxon>Vertebrata</taxon>
        <taxon>Euteleostomi</taxon>
        <taxon>Mammalia</taxon>
        <taxon>Eutheria</taxon>
        <taxon>Laurasiatheria</taxon>
        <taxon>Artiodactyla</taxon>
        <taxon>Ruminantia</taxon>
        <taxon>Pecora</taxon>
        <taxon>Bovidae</taxon>
        <taxon>Bovinae</taxon>
        <taxon>Bos</taxon>
    </lineage>
</organism>
<proteinExistence type="predicted"/>
<reference evidence="3 4" key="1">
    <citation type="submission" date="2018-11" db="EMBL/GenBank/DDBJ databases">
        <title>Haplotype-resolved cattle genomes.</title>
        <authorList>
            <person name="Low W.Y."/>
            <person name="Tearle R."/>
            <person name="Bickhart D.M."/>
            <person name="Rosen B.D."/>
            <person name="Koren S."/>
            <person name="Rhie A."/>
            <person name="Hiendleder S."/>
            <person name="Phillippy A.M."/>
            <person name="Smith T.P.L."/>
            <person name="Williams J.L."/>
        </authorList>
    </citation>
    <scope>NUCLEOTIDE SEQUENCE [LARGE SCALE GENOMIC DNA]</scope>
</reference>
<reference evidence="2" key="2">
    <citation type="submission" date="2025-05" db="UniProtKB">
        <authorList>
            <consortium name="Ensembl"/>
        </authorList>
    </citation>
    <scope>IDENTIFICATION</scope>
</reference>
<dbReference type="PROSITE" id="PS50805">
    <property type="entry name" value="KRAB"/>
    <property type="match status" value="1"/>
</dbReference>
<dbReference type="Ensembl" id="ENSBIXT00000019721.1">
    <property type="protein sequence ID" value="ENSBIXP00000010748.1"/>
    <property type="gene ID" value="ENSBIXG00000016165.1"/>
</dbReference>
<evidence type="ECO:0000259" key="1">
    <source>
        <dbReference type="PROSITE" id="PS50805"/>
    </source>
</evidence>